<comment type="subcellular location">
    <subcellularLocation>
        <location evidence="1">Membrane</location>
    </subcellularLocation>
</comment>
<keyword evidence="3" id="KW-0375">Hydrogen ion transport</keyword>
<evidence type="ECO:0000256" key="4">
    <source>
        <dbReference type="ARBA" id="ARBA00023065"/>
    </source>
</evidence>
<evidence type="ECO:0000256" key="7">
    <source>
        <dbReference type="SAM" id="SignalP"/>
    </source>
</evidence>
<dbReference type="EMBL" id="HBIC01064883">
    <property type="protein sequence ID" value="CAE0304464.1"/>
    <property type="molecule type" value="Transcribed_RNA"/>
</dbReference>
<feature type="signal peptide" evidence="7">
    <location>
        <begin position="1"/>
        <end position="24"/>
    </location>
</feature>
<evidence type="ECO:0000256" key="6">
    <source>
        <dbReference type="ARBA" id="ARBA00023310"/>
    </source>
</evidence>
<protein>
    <submittedName>
        <fullName evidence="8">Uncharacterized protein</fullName>
    </submittedName>
</protein>
<keyword evidence="6" id="KW-0066">ATP synthesis</keyword>
<dbReference type="GO" id="GO:0046933">
    <property type="term" value="F:proton-transporting ATP synthase activity, rotational mechanism"/>
    <property type="evidence" value="ECO:0007669"/>
    <property type="project" value="InterPro"/>
</dbReference>
<dbReference type="GO" id="GO:0016020">
    <property type="term" value="C:membrane"/>
    <property type="evidence" value="ECO:0007669"/>
    <property type="project" value="UniProtKB-SubCell"/>
</dbReference>
<evidence type="ECO:0000256" key="5">
    <source>
        <dbReference type="ARBA" id="ARBA00023136"/>
    </source>
</evidence>
<keyword evidence="5" id="KW-0472">Membrane</keyword>
<dbReference type="PANTHER" id="PTHR11910">
    <property type="entry name" value="ATP SYNTHASE DELTA CHAIN"/>
    <property type="match status" value="1"/>
</dbReference>
<dbReference type="InterPro" id="IPR000711">
    <property type="entry name" value="ATPase_OSCP/dsu"/>
</dbReference>
<dbReference type="PROSITE" id="PS00389">
    <property type="entry name" value="ATPASE_DELTA"/>
    <property type="match status" value="1"/>
</dbReference>
<evidence type="ECO:0000313" key="8">
    <source>
        <dbReference type="EMBL" id="CAE0304464.1"/>
    </source>
</evidence>
<dbReference type="NCBIfam" id="TIGR01145">
    <property type="entry name" value="ATP_synt_delta"/>
    <property type="match status" value="1"/>
</dbReference>
<proteinExistence type="inferred from homology"/>
<accession>A0A7S3HT61</accession>
<name>A0A7S3HT61_9STRA</name>
<reference evidence="8" key="1">
    <citation type="submission" date="2021-01" db="EMBL/GenBank/DDBJ databases">
        <authorList>
            <person name="Corre E."/>
            <person name="Pelletier E."/>
            <person name="Niang G."/>
            <person name="Scheremetjew M."/>
            <person name="Finn R."/>
            <person name="Kale V."/>
            <person name="Holt S."/>
            <person name="Cochrane G."/>
            <person name="Meng A."/>
            <person name="Brown T."/>
            <person name="Cohen L."/>
        </authorList>
    </citation>
    <scope>NUCLEOTIDE SEQUENCE</scope>
    <source>
        <strain evidence="8">CCAP 955/1</strain>
    </source>
</reference>
<keyword evidence="7" id="KW-0732">Signal</keyword>
<dbReference type="Pfam" id="PF00213">
    <property type="entry name" value="OSCP"/>
    <property type="match status" value="1"/>
</dbReference>
<gene>
    <name evidence="8" type="ORF">SELO1098_LOCUS33335</name>
</gene>
<feature type="chain" id="PRO_5031287828" evidence="7">
    <location>
        <begin position="25"/>
        <end position="270"/>
    </location>
</feature>
<dbReference type="AlphaFoldDB" id="A0A7S3HT61"/>
<keyword evidence="4" id="KW-0406">Ion transport</keyword>
<organism evidence="8">
    <name type="scientific">Spumella elongata</name>
    <dbReference type="NCBI Taxonomy" id="89044"/>
    <lineage>
        <taxon>Eukaryota</taxon>
        <taxon>Sar</taxon>
        <taxon>Stramenopiles</taxon>
        <taxon>Ochrophyta</taxon>
        <taxon>Chrysophyceae</taxon>
        <taxon>Chromulinales</taxon>
        <taxon>Chromulinaceae</taxon>
        <taxon>Spumella</taxon>
    </lineage>
</organism>
<evidence type="ECO:0000256" key="2">
    <source>
        <dbReference type="ARBA" id="ARBA00022448"/>
    </source>
</evidence>
<evidence type="ECO:0000256" key="1">
    <source>
        <dbReference type="ARBA" id="ARBA00004370"/>
    </source>
</evidence>
<evidence type="ECO:0000256" key="3">
    <source>
        <dbReference type="ARBA" id="ARBA00022781"/>
    </source>
</evidence>
<sequence length="270" mass="29527">MARRSTGTAIVLGLGLGLFLSGRAPEPTSFVGGAAAVSGGRRTQMRALTKKVEDTEVVKGLDSPLKVYMLALVDAAAKKGESVPVTKDIMKVRKFYKLILDDQLEITQKYLDLINGQASVEMTDVGRAEEISKMMGMESTVLPGFFRFLAKKRRFNGLSMIADYYMEELYKEQNIVPARVTSAQALTEEQKQSIKAKMKKLTGADDIKLVSSVNADLLGGFKIEYNFLDADNMLGPQEALDYSLKTVLKKAAVGKGVLLDELQDAVDTGR</sequence>
<keyword evidence="2" id="KW-0813">Transport</keyword>
<dbReference type="InterPro" id="IPR020781">
    <property type="entry name" value="ATPase_OSCP/d_CS"/>
</dbReference>
<dbReference type="HAMAP" id="MF_01416">
    <property type="entry name" value="ATP_synth_delta_bact"/>
    <property type="match status" value="1"/>
</dbReference>